<proteinExistence type="predicted"/>
<dbReference type="EMBL" id="LCFA01000021">
    <property type="protein sequence ID" value="KKS81457.1"/>
    <property type="molecule type" value="Genomic_DNA"/>
</dbReference>
<accession>A0A0G1C7B4</accession>
<evidence type="ECO:0000313" key="2">
    <source>
        <dbReference type="Proteomes" id="UP000034810"/>
    </source>
</evidence>
<name>A0A0G1C7B4_9BACT</name>
<sequence length="135" mass="14794">MFERWVSTKLFFAVAALFILSAGLAIYFFFEVRSLRTNPQQVAEEEVQAIVARVGKLMVLPQDEIPTMATILDPAELVDQPFFASAQKGDKVLLYTNAKKAILYSPSQNKIVDVAPVNLGSAPQAKDSSAGEESK</sequence>
<comment type="caution">
    <text evidence="1">The sequence shown here is derived from an EMBL/GenBank/DDBJ whole genome shotgun (WGS) entry which is preliminary data.</text>
</comment>
<dbReference type="AlphaFoldDB" id="A0A0G1C7B4"/>
<dbReference type="Proteomes" id="UP000034810">
    <property type="component" value="Unassembled WGS sequence"/>
</dbReference>
<reference evidence="1 2" key="1">
    <citation type="journal article" date="2015" name="Nature">
        <title>rRNA introns, odd ribosomes, and small enigmatic genomes across a large radiation of phyla.</title>
        <authorList>
            <person name="Brown C.T."/>
            <person name="Hug L.A."/>
            <person name="Thomas B.C."/>
            <person name="Sharon I."/>
            <person name="Castelle C.J."/>
            <person name="Singh A."/>
            <person name="Wilkins M.J."/>
            <person name="Williams K.H."/>
            <person name="Banfield J.F."/>
        </authorList>
    </citation>
    <scope>NUCLEOTIDE SEQUENCE [LARGE SCALE GENOMIC DNA]</scope>
</reference>
<evidence type="ECO:0000313" key="1">
    <source>
        <dbReference type="EMBL" id="KKS81457.1"/>
    </source>
</evidence>
<gene>
    <name evidence="1" type="ORF">UV58_C0021G0002</name>
</gene>
<organism evidence="1 2">
    <name type="scientific">Candidatus Wolfebacteria bacterium GW2011_GWC1_43_10</name>
    <dbReference type="NCBI Taxonomy" id="1619011"/>
    <lineage>
        <taxon>Bacteria</taxon>
        <taxon>Candidatus Wolfeibacteriota</taxon>
    </lineage>
</organism>
<protein>
    <submittedName>
        <fullName evidence="1">Uncharacterized protein</fullName>
    </submittedName>
</protein>